<feature type="domain" description="Piwi" evidence="3">
    <location>
        <begin position="762"/>
        <end position="1032"/>
    </location>
</feature>
<evidence type="ECO:0008006" key="5">
    <source>
        <dbReference type="Google" id="ProtNLM"/>
    </source>
</evidence>
<accession>A0A7S0ASA9</accession>
<organism evidence="4">
    <name type="scientific">Pyrodinium bahamense</name>
    <dbReference type="NCBI Taxonomy" id="73915"/>
    <lineage>
        <taxon>Eukaryota</taxon>
        <taxon>Sar</taxon>
        <taxon>Alveolata</taxon>
        <taxon>Dinophyceae</taxon>
        <taxon>Gonyaulacales</taxon>
        <taxon>Pyrocystaceae</taxon>
        <taxon>Pyrodinium</taxon>
    </lineage>
</organism>
<dbReference type="PROSITE" id="PS50821">
    <property type="entry name" value="PAZ"/>
    <property type="match status" value="1"/>
</dbReference>
<dbReference type="Pfam" id="PF02171">
    <property type="entry name" value="Piwi"/>
    <property type="match status" value="1"/>
</dbReference>
<dbReference type="Pfam" id="PF02170">
    <property type="entry name" value="PAZ"/>
    <property type="match status" value="1"/>
</dbReference>
<dbReference type="PANTHER" id="PTHR22891">
    <property type="entry name" value="EUKARYOTIC TRANSLATION INITIATION FACTOR 2C"/>
    <property type="match status" value="1"/>
</dbReference>
<dbReference type="AlphaFoldDB" id="A0A7S0ASA9"/>
<reference evidence="4" key="1">
    <citation type="submission" date="2021-01" db="EMBL/GenBank/DDBJ databases">
        <authorList>
            <person name="Corre E."/>
            <person name="Pelletier E."/>
            <person name="Niang G."/>
            <person name="Scheremetjew M."/>
            <person name="Finn R."/>
            <person name="Kale V."/>
            <person name="Holt S."/>
            <person name="Cochrane G."/>
            <person name="Meng A."/>
            <person name="Brown T."/>
            <person name="Cohen L."/>
        </authorList>
    </citation>
    <scope>NUCLEOTIDE SEQUENCE</scope>
    <source>
        <strain evidence="4">Pbaha01</strain>
    </source>
</reference>
<dbReference type="Gene3D" id="2.170.260.10">
    <property type="entry name" value="paz domain"/>
    <property type="match status" value="1"/>
</dbReference>
<name>A0A7S0ASA9_9DINO</name>
<dbReference type="CDD" id="cd02846">
    <property type="entry name" value="PAZ_argonaute_like"/>
    <property type="match status" value="1"/>
</dbReference>
<evidence type="ECO:0000259" key="3">
    <source>
        <dbReference type="PROSITE" id="PS50822"/>
    </source>
</evidence>
<dbReference type="SUPFAM" id="SSF53098">
    <property type="entry name" value="Ribonuclease H-like"/>
    <property type="match status" value="1"/>
</dbReference>
<dbReference type="InterPro" id="IPR003100">
    <property type="entry name" value="PAZ_dom"/>
</dbReference>
<feature type="region of interest" description="Disordered" evidence="1">
    <location>
        <begin position="164"/>
        <end position="184"/>
    </location>
</feature>
<evidence type="ECO:0000259" key="2">
    <source>
        <dbReference type="PROSITE" id="PS50821"/>
    </source>
</evidence>
<dbReference type="InterPro" id="IPR003165">
    <property type="entry name" value="Piwi"/>
</dbReference>
<proteinExistence type="predicted"/>
<sequence>MAASGSGTPQPVVFSPRGELALNTACRAWLEEKSQDPKSAGKMKSMNIEKSIEKTRDKLLRRGVRGAEGLAGLTSQAWNDTKLPEAMLPYVRLHAAAALGPPAPQGLELELRRPALSFGKGKGAPIRMVANHFLLRVTATPESGTWMAWQVEFPTCVEPAQPAASSIGAGGGQGRQPSKGVRGAGRAVRMQGVLKLLEKLKLSAEDWLFDGGHRLYTRKRVETSLLSGEHRVSFAVGQPLLLVVVLPAMDSECGSPKQQELDLSRLSCSRLDGRDAPDRVREELRFLQVAMRSHAVSEQGLVSKGRRVVCPQGGLVDFGEAALRHGRQLWMGYLANLEVIDDGLGIGGMRCSLSLNYSASVGLPGMPAIDLLAHLLAEEWCRGKWDRREEGFRYYKGELEHDRWPSDLSYRFLSTLNSEAGLRKLKVACDYFGHERRFTVVGVTSRPAKEEFFWYETKISVADYFKNKWGKELWCPGLPCLELNKRGNCVPIELVRVLGGEHNLMVGKLRPEYQSDVSKKTTVPPLQRRRKIESIIWNMDLGPQLALRTKGVHVEGSMLKVEGHQLQAPTLLGGGRQPLTTNNYANSVRAVAPPEYSVPWGLWSFTRDEGLERLAQSIKERAEAHGLWFENYSFIDWPSESCSVLRGSSPEPLPDALLRDLKRVSFSSSQSAVLFVLLPSDSPKDELYKFIKMHTETELCSFVTQCVIVPPTRQGTSGIQQVERKLNNIMVKLPGKLRLKQAPGRSSVSSGSAVVTEAAYNVLLEKPHKLLEASTIVIGADVTHNAAGVSVAGVVATRGSDFSTYLSELRAQSPFVLGAAKKRARKSEERIIALSDMVASLLGRWRSANEGRLPETVLYYRDGVSDGQFKPVLTMELNHLVKAFKLVGDAGYDPKLVIIVGQKRHQTRFFPEEEGAHGYGGGSSGGKGWREGGKGGNDVGNVPAGTVAGRGIAQPGHLNFFLVSAKGIKGTSIPCHYHVLHADARLEITADDVEMVTYQLCHLYSRADKVVGYAAPAYFADHLCERGKLYLEAQFPGGLDLATSQPSSEDDDERRLREQVEERVQWFNQLQARVSECGSNLQGRNFFC</sequence>
<dbReference type="SUPFAM" id="SSF101690">
    <property type="entry name" value="PAZ domain"/>
    <property type="match status" value="1"/>
</dbReference>
<protein>
    <recommendedName>
        <fullName evidence="5">Piwi domain-containing protein</fullName>
    </recommendedName>
</protein>
<feature type="region of interest" description="Disordered" evidence="1">
    <location>
        <begin position="913"/>
        <end position="935"/>
    </location>
</feature>
<feature type="compositionally biased region" description="Gly residues" evidence="1">
    <location>
        <begin position="917"/>
        <end position="927"/>
    </location>
</feature>
<dbReference type="Gene3D" id="3.30.420.10">
    <property type="entry name" value="Ribonuclease H-like superfamily/Ribonuclease H"/>
    <property type="match status" value="1"/>
</dbReference>
<dbReference type="InterPro" id="IPR036397">
    <property type="entry name" value="RNaseH_sf"/>
</dbReference>
<gene>
    <name evidence="4" type="ORF">PBAH0796_LOCUS20647</name>
</gene>
<evidence type="ECO:0000313" key="4">
    <source>
        <dbReference type="EMBL" id="CAD8372004.1"/>
    </source>
</evidence>
<dbReference type="InterPro" id="IPR012337">
    <property type="entry name" value="RNaseH-like_sf"/>
</dbReference>
<dbReference type="InterPro" id="IPR036085">
    <property type="entry name" value="PAZ_dom_sf"/>
</dbReference>
<dbReference type="PROSITE" id="PS50822">
    <property type="entry name" value="PIWI"/>
    <property type="match status" value="1"/>
</dbReference>
<dbReference type="EMBL" id="HBEG01033810">
    <property type="protein sequence ID" value="CAD8372004.1"/>
    <property type="molecule type" value="Transcribed_RNA"/>
</dbReference>
<evidence type="ECO:0000256" key="1">
    <source>
        <dbReference type="SAM" id="MobiDB-lite"/>
    </source>
</evidence>
<feature type="domain" description="PAZ" evidence="2">
    <location>
        <begin position="408"/>
        <end position="499"/>
    </location>
</feature>
<dbReference type="GO" id="GO:0003723">
    <property type="term" value="F:RNA binding"/>
    <property type="evidence" value="ECO:0007669"/>
    <property type="project" value="InterPro"/>
</dbReference>
<dbReference type="SMART" id="SM00950">
    <property type="entry name" value="Piwi"/>
    <property type="match status" value="1"/>
</dbReference>